<dbReference type="SMR" id="A0A098EFA7"/>
<reference evidence="7 9" key="1">
    <citation type="submission" date="2014-09" db="EMBL/GenBank/DDBJ databases">
        <authorList>
            <person name="Loux Valentin"/>
            <person name="Dugat Thibaut"/>
        </authorList>
    </citation>
    <scope>NUCLEOTIDE SEQUENCE [LARGE SCALE GENOMIC DNA]</scope>
    <source>
        <strain evidence="7 9">BOV-10_179</strain>
    </source>
</reference>
<evidence type="ECO:0000313" key="7">
    <source>
        <dbReference type="EMBL" id="CEG20984.1"/>
    </source>
</evidence>
<dbReference type="Pfam" id="PF01084">
    <property type="entry name" value="Ribosomal_S18"/>
    <property type="match status" value="1"/>
</dbReference>
<evidence type="ECO:0000256" key="5">
    <source>
        <dbReference type="RuleBase" id="RU003910"/>
    </source>
</evidence>
<protein>
    <recommendedName>
        <fullName evidence="4">Small ribosomal subunit protein bS18</fullName>
    </recommendedName>
</protein>
<evidence type="ECO:0000313" key="9">
    <source>
        <dbReference type="Proteomes" id="UP000055047"/>
    </source>
</evidence>
<sequence length="96" mass="10858">MSHGGKRRSGDGGSEGSSYSPLVYLKRPYFRKSRSCPLAQCPDEDIDYKNKVLLSKFVSEYGRILPSRITSVSARKQKLLARAIKRARYLALLPYC</sequence>
<evidence type="ECO:0000256" key="6">
    <source>
        <dbReference type="SAM" id="MobiDB-lite"/>
    </source>
</evidence>
<organism evidence="7 9">
    <name type="scientific">Anaplasma phagocytophilum</name>
    <name type="common">Ehrlichia phagocytophila</name>
    <dbReference type="NCBI Taxonomy" id="948"/>
    <lineage>
        <taxon>Bacteria</taxon>
        <taxon>Pseudomonadati</taxon>
        <taxon>Pseudomonadota</taxon>
        <taxon>Alphaproteobacteria</taxon>
        <taxon>Rickettsiales</taxon>
        <taxon>Anaplasmataceae</taxon>
        <taxon>Anaplasma</taxon>
        <taxon>phagocytophilum group</taxon>
    </lineage>
</organism>
<dbReference type="InterPro" id="IPR036870">
    <property type="entry name" value="Ribosomal_bS18_sf"/>
</dbReference>
<reference evidence="10" key="3">
    <citation type="submission" date="2016-03" db="EMBL/GenBank/DDBJ databases">
        <authorList>
            <person name="Loux Valentin"/>
        </authorList>
    </citation>
    <scope>NUCLEOTIDE SEQUENCE [LARGE SCALE GENOMIC DNA]</scope>
    <source>
        <strain evidence="10">C1</strain>
    </source>
</reference>
<dbReference type="Proteomes" id="UP000078419">
    <property type="component" value="Unassembled WGS sequence"/>
</dbReference>
<dbReference type="AlphaFoldDB" id="A0A098EFA7"/>
<dbReference type="InterPro" id="IPR001648">
    <property type="entry name" value="Ribosomal_bS18"/>
</dbReference>
<keyword evidence="3 4" id="KW-0687">Ribonucleoprotein</keyword>
<evidence type="ECO:0000256" key="1">
    <source>
        <dbReference type="ARBA" id="ARBA00005589"/>
    </source>
</evidence>
<comment type="subunit">
    <text evidence="4">Part of the 30S ribosomal subunit. Forms a tight heterodimer with protein bS6.</text>
</comment>
<dbReference type="EMBL" id="FLLR01000021">
    <property type="protein sequence ID" value="SBO14302.1"/>
    <property type="molecule type" value="Genomic_DNA"/>
</dbReference>
<comment type="similarity">
    <text evidence="1 4 5">Belongs to the bacterial ribosomal protein bS18 family.</text>
</comment>
<dbReference type="GO" id="GO:0022627">
    <property type="term" value="C:cytosolic small ribosomal subunit"/>
    <property type="evidence" value="ECO:0007669"/>
    <property type="project" value="TreeGrafter"/>
</dbReference>
<evidence type="ECO:0000256" key="3">
    <source>
        <dbReference type="ARBA" id="ARBA00023274"/>
    </source>
</evidence>
<dbReference type="PRINTS" id="PR00974">
    <property type="entry name" value="RIBOSOMALS18"/>
</dbReference>
<dbReference type="HAMAP" id="MF_00270">
    <property type="entry name" value="Ribosomal_bS18"/>
    <property type="match status" value="1"/>
</dbReference>
<dbReference type="Proteomes" id="UP000055047">
    <property type="component" value="Unassembled WGS sequence"/>
</dbReference>
<feature type="region of interest" description="Disordered" evidence="6">
    <location>
        <begin position="1"/>
        <end position="20"/>
    </location>
</feature>
<dbReference type="Gene3D" id="4.10.640.10">
    <property type="entry name" value="Ribosomal protein S18"/>
    <property type="match status" value="1"/>
</dbReference>
<comment type="function">
    <text evidence="4">Binds as a heterodimer with protein bS6 to the central domain of the 16S rRNA, where it helps stabilize the platform of the 30S subunit.</text>
</comment>
<dbReference type="GO" id="GO:0070181">
    <property type="term" value="F:small ribosomal subunit rRNA binding"/>
    <property type="evidence" value="ECO:0007669"/>
    <property type="project" value="TreeGrafter"/>
</dbReference>
<accession>A0A098EFA7</accession>
<dbReference type="SUPFAM" id="SSF46911">
    <property type="entry name" value="Ribosomal protein S18"/>
    <property type="match status" value="1"/>
</dbReference>
<dbReference type="NCBIfam" id="TIGR00165">
    <property type="entry name" value="S18"/>
    <property type="match status" value="1"/>
</dbReference>
<name>A0A098EFA7_ANAPH</name>
<keyword evidence="2 4" id="KW-0689">Ribosomal protein</keyword>
<proteinExistence type="inferred from homology"/>
<dbReference type="OMA" id="NMKKARM"/>
<dbReference type="GO" id="GO:0006412">
    <property type="term" value="P:translation"/>
    <property type="evidence" value="ECO:0007669"/>
    <property type="project" value="UniProtKB-UniRule"/>
</dbReference>
<evidence type="ECO:0000256" key="4">
    <source>
        <dbReference type="HAMAP-Rule" id="MF_00270"/>
    </source>
</evidence>
<dbReference type="EMBL" id="CCXQ01000141">
    <property type="protein sequence ID" value="CEG20984.1"/>
    <property type="molecule type" value="Genomic_DNA"/>
</dbReference>
<dbReference type="PATRIC" id="fig|948.7.peg.1011"/>
<dbReference type="GeneID" id="92747616"/>
<keyword evidence="4" id="KW-0699">rRNA-binding</keyword>
<reference evidence="8" key="2">
    <citation type="submission" date="2016-03" db="EMBL/GenBank/DDBJ databases">
        <authorList>
            <person name="Loux V."/>
        </authorList>
    </citation>
    <scope>NUCLEOTIDE SEQUENCE</scope>
    <source>
        <strain evidence="8">C1</strain>
    </source>
</reference>
<gene>
    <name evidence="4 7" type="primary">rpsR</name>
    <name evidence="8" type="ORF">ANAPC1_00649</name>
    <name evidence="7" type="ORF">ANAPHAGO_00121</name>
</gene>
<dbReference type="GO" id="GO:0003735">
    <property type="term" value="F:structural constituent of ribosome"/>
    <property type="evidence" value="ECO:0007669"/>
    <property type="project" value="InterPro"/>
</dbReference>
<evidence type="ECO:0000313" key="10">
    <source>
        <dbReference type="Proteomes" id="UP000078419"/>
    </source>
</evidence>
<dbReference type="PANTHER" id="PTHR13479:SF40">
    <property type="entry name" value="SMALL RIBOSOMAL SUBUNIT PROTEIN BS18M"/>
    <property type="match status" value="1"/>
</dbReference>
<evidence type="ECO:0000313" key="8">
    <source>
        <dbReference type="EMBL" id="SBO14302.1"/>
    </source>
</evidence>
<keyword evidence="4" id="KW-0694">RNA-binding</keyword>
<evidence type="ECO:0000256" key="2">
    <source>
        <dbReference type="ARBA" id="ARBA00022980"/>
    </source>
</evidence>
<dbReference type="PANTHER" id="PTHR13479">
    <property type="entry name" value="30S RIBOSOMAL PROTEIN S18"/>
    <property type="match status" value="1"/>
</dbReference>
<dbReference type="RefSeq" id="WP_011450302.1">
    <property type="nucleotide sequence ID" value="NZ_CCXQ01000141.1"/>
</dbReference>